<dbReference type="SUPFAM" id="SSF50615">
    <property type="entry name" value="N-terminal domain of alpha and beta subunits of F1 ATP synthase"/>
    <property type="match status" value="1"/>
</dbReference>
<keyword evidence="6" id="KW-0999">Mitochondrion inner membrane</keyword>
<comment type="function">
    <text evidence="12">Mitochondrial membrane ATP synthase (F(1)F(0) ATP synthase or Complex V) produces ATP from ADP in the presence of a proton gradient across the membrane which is generated by electron transport complexes of the respiratory chain. F-type ATPases consist of two structural domains, F(1) - containing the extramembraneous catalytic core, and F(0) - containing the membrane proton channel, linked together by a central stalk and a peripheral stalk. During catalysis, ATP synthesis in the catalytic domain of F(1) is coupled via a rotary mechanism of the central stalk subunits to proton translocation. Subunits alpha and beta form the catalytic core in F(1). Rotation of the central stalk against the surrounding alpha(3)beta(3) subunits leads to hydrolysis of ATP in three separate catalytic sites on the beta subunits. Subunit alpha does not bear the catalytic high-affinity ATP-binding sites.</text>
</comment>
<keyword evidence="5 13" id="KW-0375">Hydrogen ion transport</keyword>
<dbReference type="SUPFAM" id="SSF47917">
    <property type="entry name" value="C-terminal domain of alpha and beta subunits of F1 ATP synthase"/>
    <property type="match status" value="1"/>
</dbReference>
<comment type="function">
    <text evidence="14">Produces ATP from ADP in the presence of a proton gradient across the membrane.</text>
</comment>
<evidence type="ECO:0000259" key="16">
    <source>
        <dbReference type="Pfam" id="PF00306"/>
    </source>
</evidence>
<dbReference type="NCBIfam" id="TIGR00962">
    <property type="entry name" value="atpA"/>
    <property type="match status" value="1"/>
</dbReference>
<dbReference type="GO" id="GO:0043531">
    <property type="term" value="F:ADP binding"/>
    <property type="evidence" value="ECO:0007669"/>
    <property type="project" value="TreeGrafter"/>
</dbReference>
<dbReference type="InterPro" id="IPR036121">
    <property type="entry name" value="ATPase_F1/V1/A1_a/bsu_N_sf"/>
</dbReference>
<dbReference type="Gene3D" id="1.20.150.20">
    <property type="entry name" value="ATP synthase alpha/beta chain, C-terminal domain"/>
    <property type="match status" value="1"/>
</dbReference>
<dbReference type="FunFam" id="3.40.50.300:FF:002432">
    <property type="entry name" value="ATP synthase subunit alpha, mitochondrial"/>
    <property type="match status" value="1"/>
</dbReference>
<keyword evidence="19" id="KW-1185">Reference proteome</keyword>
<dbReference type="NCBIfam" id="NF009884">
    <property type="entry name" value="PRK13343.1"/>
    <property type="match status" value="1"/>
</dbReference>
<name>A0A2J7ZXM5_9CHLO</name>
<evidence type="ECO:0000256" key="1">
    <source>
        <dbReference type="ARBA" id="ARBA00004273"/>
    </source>
</evidence>
<evidence type="ECO:0000256" key="11">
    <source>
        <dbReference type="ARBA" id="ARBA00023310"/>
    </source>
</evidence>
<evidence type="ECO:0000256" key="10">
    <source>
        <dbReference type="ARBA" id="ARBA00023196"/>
    </source>
</evidence>
<evidence type="ECO:0000256" key="12">
    <source>
        <dbReference type="ARBA" id="ARBA00037296"/>
    </source>
</evidence>
<evidence type="ECO:0000256" key="9">
    <source>
        <dbReference type="ARBA" id="ARBA00023136"/>
    </source>
</evidence>
<feature type="domain" description="ATPase F1/V1/A1 complex alpha/beta subunit nucleotide-binding" evidence="15">
    <location>
        <begin position="215"/>
        <end position="438"/>
    </location>
</feature>
<evidence type="ECO:0000259" key="15">
    <source>
        <dbReference type="Pfam" id="PF00006"/>
    </source>
</evidence>
<keyword evidence="3 13" id="KW-0813">Transport</keyword>
<proteinExistence type="inferred from homology"/>
<dbReference type="PANTHER" id="PTHR48082">
    <property type="entry name" value="ATP SYNTHASE SUBUNIT ALPHA, MITOCHONDRIAL"/>
    <property type="match status" value="1"/>
</dbReference>
<evidence type="ECO:0000256" key="13">
    <source>
        <dbReference type="RuleBase" id="RU000339"/>
    </source>
</evidence>
<evidence type="ECO:0000256" key="6">
    <source>
        <dbReference type="ARBA" id="ARBA00022792"/>
    </source>
</evidence>
<feature type="domain" description="ATPase F1/V1/A1 complex alpha/beta subunit N-terminal" evidence="17">
    <location>
        <begin position="94"/>
        <end position="158"/>
    </location>
</feature>
<evidence type="ECO:0000256" key="8">
    <source>
        <dbReference type="ARBA" id="ARBA00023065"/>
    </source>
</evidence>
<dbReference type="GO" id="GO:0045259">
    <property type="term" value="C:proton-transporting ATP synthase complex"/>
    <property type="evidence" value="ECO:0007669"/>
    <property type="project" value="UniProtKB-KW"/>
</dbReference>
<dbReference type="InterPro" id="IPR027417">
    <property type="entry name" value="P-loop_NTPase"/>
</dbReference>
<dbReference type="EMBL" id="PGGS01000341">
    <property type="protein sequence ID" value="PNH05017.1"/>
    <property type="molecule type" value="Genomic_DNA"/>
</dbReference>
<protein>
    <recommendedName>
        <fullName evidence="14">ATP synthase subunit alpha</fullName>
    </recommendedName>
</protein>
<dbReference type="InterPro" id="IPR033732">
    <property type="entry name" value="ATP_synth_F1_a_nt-bd_dom"/>
</dbReference>
<dbReference type="Pfam" id="PF02874">
    <property type="entry name" value="ATP-synt_ab_N"/>
    <property type="match status" value="1"/>
</dbReference>
<reference evidence="18 19" key="1">
    <citation type="journal article" date="2017" name="Mol. Biol. Evol.">
        <title>The 4-celled Tetrabaena socialis nuclear genome reveals the essential components for genetic control of cell number at the origin of multicellularity in the volvocine lineage.</title>
        <authorList>
            <person name="Featherston J."/>
            <person name="Arakaki Y."/>
            <person name="Hanschen E.R."/>
            <person name="Ferris P.J."/>
            <person name="Michod R.E."/>
            <person name="Olson B.J.S.C."/>
            <person name="Nozaki H."/>
            <person name="Durand P.M."/>
        </authorList>
    </citation>
    <scope>NUCLEOTIDE SEQUENCE [LARGE SCALE GENOMIC DNA]</scope>
    <source>
        <strain evidence="18 19">NIES-571</strain>
    </source>
</reference>
<evidence type="ECO:0000256" key="3">
    <source>
        <dbReference type="ARBA" id="ARBA00022448"/>
    </source>
</evidence>
<organism evidence="18 19">
    <name type="scientific">Tetrabaena socialis</name>
    <dbReference type="NCBI Taxonomy" id="47790"/>
    <lineage>
        <taxon>Eukaryota</taxon>
        <taxon>Viridiplantae</taxon>
        <taxon>Chlorophyta</taxon>
        <taxon>core chlorophytes</taxon>
        <taxon>Chlorophyceae</taxon>
        <taxon>CS clade</taxon>
        <taxon>Chlamydomonadales</taxon>
        <taxon>Tetrabaenaceae</taxon>
        <taxon>Tetrabaena</taxon>
    </lineage>
</organism>
<comment type="caution">
    <text evidence="18">The sequence shown here is derived from an EMBL/GenBank/DDBJ whole genome shotgun (WGS) entry which is preliminary data.</text>
</comment>
<dbReference type="Gene3D" id="2.40.30.20">
    <property type="match status" value="1"/>
</dbReference>
<dbReference type="PANTHER" id="PTHR48082:SF2">
    <property type="entry name" value="ATP SYNTHASE SUBUNIT ALPHA, MITOCHONDRIAL"/>
    <property type="match status" value="1"/>
</dbReference>
<evidence type="ECO:0000313" key="18">
    <source>
        <dbReference type="EMBL" id="PNH05017.1"/>
    </source>
</evidence>
<dbReference type="InterPro" id="IPR000194">
    <property type="entry name" value="ATPase_F1/V1/A1_a/bsu_nucl-bd"/>
</dbReference>
<gene>
    <name evidence="18" type="ORF">TSOC_008746</name>
</gene>
<dbReference type="FunFam" id="1.20.150.20:FF:000001">
    <property type="entry name" value="ATP synthase subunit alpha"/>
    <property type="match status" value="1"/>
</dbReference>
<dbReference type="InterPro" id="IPR000793">
    <property type="entry name" value="ATP_synth_asu_C"/>
</dbReference>
<dbReference type="HAMAP" id="MF_01346">
    <property type="entry name" value="ATP_synth_alpha_bact"/>
    <property type="match status" value="1"/>
</dbReference>
<dbReference type="Proteomes" id="UP000236333">
    <property type="component" value="Unassembled WGS sequence"/>
</dbReference>
<dbReference type="InterPro" id="IPR038376">
    <property type="entry name" value="ATP_synth_asu_C_sf"/>
</dbReference>
<keyword evidence="8 13" id="KW-0406">Ion transport</keyword>
<dbReference type="Pfam" id="PF00306">
    <property type="entry name" value="ATP-synt_ab_C"/>
    <property type="match status" value="1"/>
</dbReference>
<dbReference type="Gene3D" id="3.40.50.300">
    <property type="entry name" value="P-loop containing nucleotide triphosphate hydrolases"/>
    <property type="match status" value="1"/>
</dbReference>
<evidence type="ECO:0000256" key="4">
    <source>
        <dbReference type="ARBA" id="ARBA00022741"/>
    </source>
</evidence>
<sequence length="571" mass="61531">MRNSALSFVRAGVLQLGSQSGASLLAQEGASTLSKRAEQAILHAARAFASDSKALDELRKPKFTSKYLINHVSEKLIPAVKEWEKQYQPPVIHLGRVLSVGDGIARIYGLKSVQAGELVCFDCGVKGMALNLQADHVGVVVFGNDSLIHQGDLVYRTGQIVNVPIGPGTLGRVVDALGQPIDGKGPLLNVKSSLVEVKAPGIIARQSVREPLYTGVKAVDALVPIGRGQRELIIGDRQTGKTAIAVDCILHQTHLNGITSRKNRVYCIYVAIGQKRSTVAQLVKMFGAAGALRYTIIVSATASDAAPLQFLAPYSGCAMAEYFRDNGKHAVIIYDDLSKQSVAYRQMSLLLRRPPGREAFPGDVFYLHSRLLERAAKMSLAMGGGSLTAFPVIETQAGDVSAYIATNVISITDGQIFLETELFYKGIRPALNVGLSVSRVGSAAQFPGMKQVAGTLKLELAQYREVAAFAQFGSDLDAATQYVLERGARLTEVLKQKQFAPMDIELQTVLVYAATKGYLDKVPVNQITGCEEVILKHIDPKIFKILKAQGKISPAVNAHLAQQMSNLPLAK</sequence>
<dbReference type="InterPro" id="IPR005294">
    <property type="entry name" value="ATP_synth_F1_asu"/>
</dbReference>
<keyword evidence="4 14" id="KW-0547">Nucleotide-binding</keyword>
<keyword evidence="11 14" id="KW-0066">ATP synthesis</keyword>
<evidence type="ECO:0000256" key="7">
    <source>
        <dbReference type="ARBA" id="ARBA00022840"/>
    </source>
</evidence>
<comment type="subcellular location">
    <subcellularLocation>
        <location evidence="1">Mitochondrion inner membrane</location>
    </subcellularLocation>
</comment>
<dbReference type="Pfam" id="PF00006">
    <property type="entry name" value="ATP-synt_ab"/>
    <property type="match status" value="1"/>
</dbReference>
<keyword evidence="7 14" id="KW-0067">ATP-binding</keyword>
<evidence type="ECO:0000256" key="2">
    <source>
        <dbReference type="ARBA" id="ARBA00008936"/>
    </source>
</evidence>
<dbReference type="GO" id="GO:0005524">
    <property type="term" value="F:ATP binding"/>
    <property type="evidence" value="ECO:0007669"/>
    <property type="project" value="UniProtKB-KW"/>
</dbReference>
<evidence type="ECO:0000313" key="19">
    <source>
        <dbReference type="Proteomes" id="UP000236333"/>
    </source>
</evidence>
<dbReference type="SUPFAM" id="SSF52540">
    <property type="entry name" value="P-loop containing nucleoside triphosphate hydrolases"/>
    <property type="match status" value="1"/>
</dbReference>
<dbReference type="InterPro" id="IPR023366">
    <property type="entry name" value="ATP_synth_asu-like_sf"/>
</dbReference>
<dbReference type="GO" id="GO:0005743">
    <property type="term" value="C:mitochondrial inner membrane"/>
    <property type="evidence" value="ECO:0007669"/>
    <property type="project" value="UniProtKB-SubCell"/>
</dbReference>
<keyword evidence="9" id="KW-0472">Membrane</keyword>
<dbReference type="OrthoDB" id="30023at2759"/>
<evidence type="ECO:0000259" key="17">
    <source>
        <dbReference type="Pfam" id="PF02874"/>
    </source>
</evidence>
<feature type="domain" description="ATP synthase alpha subunit C-terminal" evidence="16">
    <location>
        <begin position="445"/>
        <end position="565"/>
    </location>
</feature>
<keyword evidence="6" id="KW-0496">Mitochondrion</keyword>
<evidence type="ECO:0000256" key="14">
    <source>
        <dbReference type="RuleBase" id="RU003551"/>
    </source>
</evidence>
<evidence type="ECO:0000256" key="5">
    <source>
        <dbReference type="ARBA" id="ARBA00022781"/>
    </source>
</evidence>
<dbReference type="CDD" id="cd18113">
    <property type="entry name" value="ATP-synt_F1_alpha_C"/>
    <property type="match status" value="1"/>
</dbReference>
<dbReference type="PROSITE" id="PS00152">
    <property type="entry name" value="ATPASE_ALPHA_BETA"/>
    <property type="match status" value="1"/>
</dbReference>
<comment type="similarity">
    <text evidence="2 13">Belongs to the ATPase alpha/beta chains family.</text>
</comment>
<dbReference type="InterPro" id="IPR020003">
    <property type="entry name" value="ATPase_a/bsu_AS"/>
</dbReference>
<dbReference type="AlphaFoldDB" id="A0A2J7ZXM5"/>
<accession>A0A2J7ZXM5</accession>
<dbReference type="InterPro" id="IPR004100">
    <property type="entry name" value="ATPase_F1/V1/A1_a/bsu_N"/>
</dbReference>
<dbReference type="CDD" id="cd18116">
    <property type="entry name" value="ATP-synt_F1_alpha_N"/>
    <property type="match status" value="1"/>
</dbReference>
<dbReference type="CDD" id="cd01132">
    <property type="entry name" value="F1-ATPase_alpha_CD"/>
    <property type="match status" value="1"/>
</dbReference>
<dbReference type="GO" id="GO:0046933">
    <property type="term" value="F:proton-transporting ATP synthase activity, rotational mechanism"/>
    <property type="evidence" value="ECO:0007669"/>
    <property type="project" value="InterPro"/>
</dbReference>
<keyword evidence="10 14" id="KW-0139">CF(1)</keyword>